<accession>A0A2J7RI59</accession>
<dbReference type="Pfam" id="PF16033">
    <property type="entry name" value="DUF4789"/>
    <property type="match status" value="1"/>
</dbReference>
<protein>
    <recommendedName>
        <fullName evidence="1">DUF4789 domain-containing protein</fullName>
    </recommendedName>
</protein>
<dbReference type="InParanoid" id="A0A2J7RI59"/>
<organism evidence="2 3">
    <name type="scientific">Cryptotermes secundus</name>
    <dbReference type="NCBI Taxonomy" id="105785"/>
    <lineage>
        <taxon>Eukaryota</taxon>
        <taxon>Metazoa</taxon>
        <taxon>Ecdysozoa</taxon>
        <taxon>Arthropoda</taxon>
        <taxon>Hexapoda</taxon>
        <taxon>Insecta</taxon>
        <taxon>Pterygota</taxon>
        <taxon>Neoptera</taxon>
        <taxon>Polyneoptera</taxon>
        <taxon>Dictyoptera</taxon>
        <taxon>Blattodea</taxon>
        <taxon>Blattoidea</taxon>
        <taxon>Termitoidae</taxon>
        <taxon>Kalotermitidae</taxon>
        <taxon>Cryptotermitinae</taxon>
        <taxon>Cryptotermes</taxon>
    </lineage>
</organism>
<gene>
    <name evidence="2" type="ORF">B7P43_G08198</name>
</gene>
<dbReference type="InterPro" id="IPR031993">
    <property type="entry name" value="DUF4789"/>
</dbReference>
<dbReference type="AlphaFoldDB" id="A0A2J7RI59"/>
<evidence type="ECO:0000313" key="2">
    <source>
        <dbReference type="EMBL" id="PNF40519.1"/>
    </source>
</evidence>
<comment type="caution">
    <text evidence="2">The sequence shown here is derived from an EMBL/GenBank/DDBJ whole genome shotgun (WGS) entry which is preliminary data.</text>
</comment>
<keyword evidence="3" id="KW-1185">Reference proteome</keyword>
<feature type="domain" description="DUF4789" evidence="1">
    <location>
        <begin position="81"/>
        <end position="174"/>
    </location>
</feature>
<proteinExistence type="predicted"/>
<reference evidence="2 3" key="1">
    <citation type="submission" date="2017-12" db="EMBL/GenBank/DDBJ databases">
        <title>Hemimetabolous genomes reveal molecular basis of termite eusociality.</title>
        <authorList>
            <person name="Harrison M.C."/>
            <person name="Jongepier E."/>
            <person name="Robertson H.M."/>
            <person name="Arning N."/>
            <person name="Bitard-Feildel T."/>
            <person name="Chao H."/>
            <person name="Childers C.P."/>
            <person name="Dinh H."/>
            <person name="Doddapaneni H."/>
            <person name="Dugan S."/>
            <person name="Gowin J."/>
            <person name="Greiner C."/>
            <person name="Han Y."/>
            <person name="Hu H."/>
            <person name="Hughes D.S.T."/>
            <person name="Huylmans A.-K."/>
            <person name="Kemena C."/>
            <person name="Kremer L.P.M."/>
            <person name="Lee S.L."/>
            <person name="Lopez-Ezquerra A."/>
            <person name="Mallet L."/>
            <person name="Monroy-Kuhn J.M."/>
            <person name="Moser A."/>
            <person name="Murali S.C."/>
            <person name="Muzny D.M."/>
            <person name="Otani S."/>
            <person name="Piulachs M.-D."/>
            <person name="Poelchau M."/>
            <person name="Qu J."/>
            <person name="Schaub F."/>
            <person name="Wada-Katsumata A."/>
            <person name="Worley K.C."/>
            <person name="Xie Q."/>
            <person name="Ylla G."/>
            <person name="Poulsen M."/>
            <person name="Gibbs R.A."/>
            <person name="Schal C."/>
            <person name="Richards S."/>
            <person name="Belles X."/>
            <person name="Korb J."/>
            <person name="Bornberg-Bauer E."/>
        </authorList>
    </citation>
    <scope>NUCLEOTIDE SEQUENCE [LARGE SCALE GENOMIC DNA]</scope>
    <source>
        <tissue evidence="2">Whole body</tissue>
    </source>
</reference>
<sequence length="249" mass="28211">MFYEPEGKCYKLLQSGPCRRGQWLVLDKEEAVTGSGKLRPVCQPCPCCDKAFRAVYWPTDGQCHRLLRESKQLCPSPGTVLHVDPFGEGECACEKQPLHSRWDVKNEDSENAPCYPLYQRGPCDNGYIFVPHENSTSCEKDPCSQQNNENSEARFVAWKDGNNRCYMLGSKGPCHPHGATTFNIHPVTLRPACINRANQIVDLPATCDTDQNGDCRKEIILPSQTQYLNDLILSAKRRREKRKANQSKY</sequence>
<evidence type="ECO:0000313" key="3">
    <source>
        <dbReference type="Proteomes" id="UP000235965"/>
    </source>
</evidence>
<dbReference type="Proteomes" id="UP000235965">
    <property type="component" value="Unassembled WGS sequence"/>
</dbReference>
<dbReference type="PANTHER" id="PTHR21177">
    <property type="entry name" value="IP06524P-RELATED"/>
    <property type="match status" value="1"/>
</dbReference>
<dbReference type="EMBL" id="NEVH01003505">
    <property type="protein sequence ID" value="PNF40519.1"/>
    <property type="molecule type" value="Genomic_DNA"/>
</dbReference>
<evidence type="ECO:0000259" key="1">
    <source>
        <dbReference type="Pfam" id="PF16033"/>
    </source>
</evidence>
<name>A0A2J7RI59_9NEOP</name>